<dbReference type="AlphaFoldDB" id="A0A0F9GKH9"/>
<dbReference type="EMBL" id="LAZR01028077">
    <property type="protein sequence ID" value="KKL63697.1"/>
    <property type="molecule type" value="Genomic_DNA"/>
</dbReference>
<evidence type="ECO:0000313" key="1">
    <source>
        <dbReference type="EMBL" id="KKL63697.1"/>
    </source>
</evidence>
<proteinExistence type="predicted"/>
<organism evidence="1">
    <name type="scientific">marine sediment metagenome</name>
    <dbReference type="NCBI Taxonomy" id="412755"/>
    <lineage>
        <taxon>unclassified sequences</taxon>
        <taxon>metagenomes</taxon>
        <taxon>ecological metagenomes</taxon>
    </lineage>
</organism>
<comment type="caution">
    <text evidence="1">The sequence shown here is derived from an EMBL/GenBank/DDBJ whole genome shotgun (WGS) entry which is preliminary data.</text>
</comment>
<feature type="non-terminal residue" evidence="1">
    <location>
        <position position="1"/>
    </location>
</feature>
<protein>
    <submittedName>
        <fullName evidence="1">Uncharacterized protein</fullName>
    </submittedName>
</protein>
<accession>A0A0F9GKH9</accession>
<gene>
    <name evidence="1" type="ORF">LCGC14_2172520</name>
</gene>
<reference evidence="1" key="1">
    <citation type="journal article" date="2015" name="Nature">
        <title>Complex archaea that bridge the gap between prokaryotes and eukaryotes.</title>
        <authorList>
            <person name="Spang A."/>
            <person name="Saw J.H."/>
            <person name="Jorgensen S.L."/>
            <person name="Zaremba-Niedzwiedzka K."/>
            <person name="Martijn J."/>
            <person name="Lind A.E."/>
            <person name="van Eijk R."/>
            <person name="Schleper C."/>
            <person name="Guy L."/>
            <person name="Ettema T.J."/>
        </authorList>
    </citation>
    <scope>NUCLEOTIDE SEQUENCE</scope>
</reference>
<name>A0A0F9GKH9_9ZZZZ</name>
<sequence length="453" mass="49286">DLYDTGGIMGRSLPLGTDHIIYQTKGIWSINYVGGTTIFDPRPLIPDIGLLAPHALCSYNNTHYLLATDYNVYAYYGGSAKEIIGGAIHQYLNDDLFKQFQSRCWVTMGPEGNFLWIFIVTSSTGFITKAYVRNMTTGAWTVRDFQAGLGSVGGITSVTLAGATSFIVGETYAEALDLISVYDDSVGDATVRYADYLLDSSRTLAADYTAGTWSAGGYGYSKVGENFQNDFTTNDIMAVFDPSATNVMAGNHFYTVYDVSANGFSVWGTDGGGGDHGLGDTSLSVPADLSVAGADTIGFYSTCAEDLPGDTYNQKLESIQSDAKTVLGDSSGFVYQLDETNTTDDGELIDSQHLTGVWDWDNPDKFKILPPFGVAADGTVGGALIASYRTGNFDTSETGWVDYTMDLTTENKEKMFYPNESAKKWQYRVRDFSGNTFQVTELQVGEPRLEDNR</sequence>